<dbReference type="RefSeq" id="WP_244753018.1">
    <property type="nucleotide sequence ID" value="NZ_CP095074.1"/>
</dbReference>
<proteinExistence type="predicted"/>
<dbReference type="InterPro" id="IPR008841">
    <property type="entry name" value="Siphovirus-type_tail_N"/>
</dbReference>
<gene>
    <name evidence="3" type="ORF">MUO14_24125</name>
</gene>
<dbReference type="Proteomes" id="UP000831880">
    <property type="component" value="Chromosome"/>
</dbReference>
<name>A0ABY4GZ21_9BACI</name>
<dbReference type="Pfam" id="PF05709">
    <property type="entry name" value="Sipho_tail"/>
    <property type="match status" value="1"/>
</dbReference>
<dbReference type="Gene3D" id="2.60.120.860">
    <property type="match status" value="1"/>
</dbReference>
<evidence type="ECO:0000313" key="3">
    <source>
        <dbReference type="EMBL" id="UOQ93418.1"/>
    </source>
</evidence>
<evidence type="ECO:0000313" key="4">
    <source>
        <dbReference type="Proteomes" id="UP000831880"/>
    </source>
</evidence>
<feature type="domain" description="Siphovirus-type tail component RIFT-related" evidence="1">
    <location>
        <begin position="19"/>
        <end position="131"/>
    </location>
</feature>
<organism evidence="3 4">
    <name type="scientific">Halobacillus shinanisalinarum</name>
    <dbReference type="NCBI Taxonomy" id="2932258"/>
    <lineage>
        <taxon>Bacteria</taxon>
        <taxon>Bacillati</taxon>
        <taxon>Bacillota</taxon>
        <taxon>Bacilli</taxon>
        <taxon>Bacillales</taxon>
        <taxon>Bacillaceae</taxon>
        <taxon>Halobacillus</taxon>
    </lineage>
</organism>
<evidence type="ECO:0000259" key="2">
    <source>
        <dbReference type="Pfam" id="PF22768"/>
    </source>
</evidence>
<dbReference type="InterPro" id="IPR054738">
    <property type="entry name" value="Siphovirus-type_tail_C"/>
</dbReference>
<feature type="domain" description="Siphovirus-type tail component C-terminal" evidence="2">
    <location>
        <begin position="177"/>
        <end position="281"/>
    </location>
</feature>
<keyword evidence="4" id="KW-1185">Reference proteome</keyword>
<reference evidence="3 4" key="1">
    <citation type="submission" date="2022-04" db="EMBL/GenBank/DDBJ databases">
        <title>Halobacillus sp. isolated from saltern.</title>
        <authorList>
            <person name="Won M."/>
            <person name="Lee C.-M."/>
            <person name="Woen H.-Y."/>
            <person name="Kwon S.-W."/>
        </authorList>
    </citation>
    <scope>NUCLEOTIDE SEQUENCE [LARGE SCALE GENOMIC DNA]</scope>
    <source>
        <strain evidence="3 4">SSTM10-2</strain>
    </source>
</reference>
<dbReference type="EMBL" id="CP095074">
    <property type="protein sequence ID" value="UOQ93418.1"/>
    <property type="molecule type" value="Genomic_DNA"/>
</dbReference>
<dbReference type="Gene3D" id="2.40.30.200">
    <property type="match status" value="1"/>
</dbReference>
<evidence type="ECO:0000259" key="1">
    <source>
        <dbReference type="Pfam" id="PF05709"/>
    </source>
</evidence>
<protein>
    <submittedName>
        <fullName evidence="3">Phage tail family protein</fullName>
    </submittedName>
</protein>
<sequence length="284" mass="31844">MRRLTFTNAKGEGIVFYKSPYLITKLEGIGEVEADAQTQSAPYQDGATYIDTRLQPRSISMEGEFTKLYNLEDIREHRSRMQRVLSPKLGLGRITLEFDGAVKEILAVVDGTPAFPDKQRSPIQSFLVNFLAPDPYWKDPEETSRALRAYQGGLTLPFTLPFELSVTGDTTTLDNQGDEPTPVQIDIQGPVTNPRITNKTTGQFIQMNQSISADEILHLDTSPRAIRAELYREGYAIRKVLGWRDPESDFWLLEPGENEIQFIADAGGNNAAVAVSWQNRYLGI</sequence>
<dbReference type="Pfam" id="PF22768">
    <property type="entry name" value="SPP1_Dit"/>
    <property type="match status" value="1"/>
</dbReference>
<accession>A0ABY4GZ21</accession>